<evidence type="ECO:0000313" key="5">
    <source>
        <dbReference type="EMBL" id="MBD3868339.1"/>
    </source>
</evidence>
<proteinExistence type="inferred from homology"/>
<evidence type="ECO:0000256" key="2">
    <source>
        <dbReference type="ARBA" id="ARBA00022801"/>
    </source>
</evidence>
<gene>
    <name evidence="5" type="ORF">IFK94_09455</name>
</gene>
<dbReference type="Proteomes" id="UP000648239">
    <property type="component" value="Unassembled WGS sequence"/>
</dbReference>
<evidence type="ECO:0000256" key="1">
    <source>
        <dbReference type="ARBA" id="ARBA00010458"/>
    </source>
</evidence>
<name>A0A8J7CEJ6_9BACT</name>
<dbReference type="GO" id="GO:0006637">
    <property type="term" value="P:acyl-CoA metabolic process"/>
    <property type="evidence" value="ECO:0007669"/>
    <property type="project" value="TreeGrafter"/>
</dbReference>
<protein>
    <submittedName>
        <fullName evidence="5">Acyl-CoA thioesterase</fullName>
    </submittedName>
</protein>
<evidence type="ECO:0000259" key="4">
    <source>
        <dbReference type="PROSITE" id="PS51770"/>
    </source>
</evidence>
<dbReference type="GO" id="GO:0009062">
    <property type="term" value="P:fatty acid catabolic process"/>
    <property type="evidence" value="ECO:0007669"/>
    <property type="project" value="TreeGrafter"/>
</dbReference>
<dbReference type="InterPro" id="IPR006683">
    <property type="entry name" value="Thioestr_dom"/>
</dbReference>
<accession>A0A8J7CEJ6</accession>
<dbReference type="Pfam" id="PF03061">
    <property type="entry name" value="4HBT"/>
    <property type="match status" value="1"/>
</dbReference>
<dbReference type="GO" id="GO:0005829">
    <property type="term" value="C:cytosol"/>
    <property type="evidence" value="ECO:0007669"/>
    <property type="project" value="TreeGrafter"/>
</dbReference>
<dbReference type="EMBL" id="JACXWD010000028">
    <property type="protein sequence ID" value="MBD3868339.1"/>
    <property type="molecule type" value="Genomic_DNA"/>
</dbReference>
<dbReference type="Gene3D" id="3.10.129.10">
    <property type="entry name" value="Hotdog Thioesterase"/>
    <property type="match status" value="1"/>
</dbReference>
<dbReference type="AlphaFoldDB" id="A0A8J7CEJ6"/>
<dbReference type="SUPFAM" id="SSF54637">
    <property type="entry name" value="Thioesterase/thiol ester dehydrase-isomerase"/>
    <property type="match status" value="1"/>
</dbReference>
<keyword evidence="2 3" id="KW-0378">Hydrolase</keyword>
<dbReference type="GO" id="GO:0052816">
    <property type="term" value="F:long-chain fatty acyl-CoA hydrolase activity"/>
    <property type="evidence" value="ECO:0007669"/>
    <property type="project" value="TreeGrafter"/>
</dbReference>
<sequence length="160" mass="17653">MPSRAPERQVEESRVVMTEIVLPEDTNHRGSIFGGRVLALIDKCAAVAAIRHARGEVLTISMDTVEFRNPVVAGQILILNGWINAAFGSSMEAEVEVRSEDPASGARALTTRAYVTMVAVDDNGRPRRVPRLLAMDDEELRRAEEATKRRKIRLQNATSS</sequence>
<dbReference type="PANTHER" id="PTHR11049">
    <property type="entry name" value="ACYL COENZYME A THIOESTER HYDROLASE"/>
    <property type="match status" value="1"/>
</dbReference>
<dbReference type="CDD" id="cd03442">
    <property type="entry name" value="BFIT_BACH"/>
    <property type="match status" value="1"/>
</dbReference>
<comment type="caution">
    <text evidence="5">The sequence shown here is derived from an EMBL/GenBank/DDBJ whole genome shotgun (WGS) entry which is preliminary data.</text>
</comment>
<dbReference type="InterPro" id="IPR040170">
    <property type="entry name" value="Cytosol_ACT"/>
</dbReference>
<dbReference type="InterPro" id="IPR029069">
    <property type="entry name" value="HotDog_dom_sf"/>
</dbReference>
<dbReference type="PROSITE" id="PS51770">
    <property type="entry name" value="HOTDOG_ACOT"/>
    <property type="match status" value="1"/>
</dbReference>
<organism evidence="5 6">
    <name type="scientific">Candidatus Polarisedimenticola svalbardensis</name>
    <dbReference type="NCBI Taxonomy" id="2886004"/>
    <lineage>
        <taxon>Bacteria</taxon>
        <taxon>Pseudomonadati</taxon>
        <taxon>Acidobacteriota</taxon>
        <taxon>Candidatus Polarisedimenticolia</taxon>
        <taxon>Candidatus Polarisedimenticolales</taxon>
        <taxon>Candidatus Polarisedimenticolaceae</taxon>
        <taxon>Candidatus Polarisedimenticola</taxon>
    </lineage>
</organism>
<dbReference type="PANTHER" id="PTHR11049:SF24">
    <property type="entry name" value="CYTOSOLIC ACYL COENZYME A THIOESTER HYDROLASE"/>
    <property type="match status" value="1"/>
</dbReference>
<evidence type="ECO:0000313" key="6">
    <source>
        <dbReference type="Proteomes" id="UP000648239"/>
    </source>
</evidence>
<comment type="similarity">
    <text evidence="1">Belongs to the acyl coenzyme A hydrolase family.</text>
</comment>
<feature type="domain" description="HotDog ACOT-type" evidence="4">
    <location>
        <begin position="11"/>
        <end position="123"/>
    </location>
</feature>
<reference evidence="5 6" key="1">
    <citation type="submission" date="2020-08" db="EMBL/GenBank/DDBJ databases">
        <title>Acidobacteriota in marine sediments use diverse sulfur dissimilation pathways.</title>
        <authorList>
            <person name="Wasmund K."/>
        </authorList>
    </citation>
    <scope>NUCLEOTIDE SEQUENCE [LARGE SCALE GENOMIC DNA]</scope>
    <source>
        <strain evidence="5">MAG AM4</strain>
    </source>
</reference>
<evidence type="ECO:0000256" key="3">
    <source>
        <dbReference type="PROSITE-ProRule" id="PRU01106"/>
    </source>
</evidence>
<dbReference type="InterPro" id="IPR033120">
    <property type="entry name" value="HOTDOG_ACOT"/>
</dbReference>